<sequence length="204" mass="22833">MPEQTRSDSRALILHVALQLFSARGYDSTSIDDIRQAAGFKSKASLYTHFKSKEEVAIALIQQIMAALNQTMFRAYHEAKPEPLHQLTAIGRAFISWGLLHPQEHAFCFVRVQQDILLQGKASFYGADMQTPGRTLTRLITQLRQTQPVRAIADAALLSMFVGLISRAVIEQEAFGDLTHEQKVQQILEVCFAILFAQPVPIPD</sequence>
<dbReference type="InterPro" id="IPR009057">
    <property type="entry name" value="Homeodomain-like_sf"/>
</dbReference>
<feature type="domain" description="HTH tetR-type" evidence="5">
    <location>
        <begin position="7"/>
        <end position="68"/>
    </location>
</feature>
<dbReference type="InterPro" id="IPR050109">
    <property type="entry name" value="HTH-type_TetR-like_transc_reg"/>
</dbReference>
<dbReference type="Pfam" id="PF00440">
    <property type="entry name" value="TetR_N"/>
    <property type="match status" value="1"/>
</dbReference>
<evidence type="ECO:0000256" key="1">
    <source>
        <dbReference type="ARBA" id="ARBA00023015"/>
    </source>
</evidence>
<dbReference type="PANTHER" id="PTHR30055">
    <property type="entry name" value="HTH-TYPE TRANSCRIPTIONAL REGULATOR RUTR"/>
    <property type="match status" value="1"/>
</dbReference>
<evidence type="ECO:0000259" key="5">
    <source>
        <dbReference type="PROSITE" id="PS50977"/>
    </source>
</evidence>
<proteinExistence type="predicted"/>
<dbReference type="GO" id="GO:0000976">
    <property type="term" value="F:transcription cis-regulatory region binding"/>
    <property type="evidence" value="ECO:0007669"/>
    <property type="project" value="TreeGrafter"/>
</dbReference>
<dbReference type="OrthoDB" id="494991at2"/>
<dbReference type="Proteomes" id="UP000248806">
    <property type="component" value="Unassembled WGS sequence"/>
</dbReference>
<name>A0A326U6P4_THEHA</name>
<keyword evidence="1" id="KW-0805">Transcription regulation</keyword>
<accession>A0A326U6P4</accession>
<reference evidence="6 7" key="1">
    <citation type="submission" date="2018-06" db="EMBL/GenBank/DDBJ databases">
        <title>Genomic Encyclopedia of Archaeal and Bacterial Type Strains, Phase II (KMG-II): from individual species to whole genera.</title>
        <authorList>
            <person name="Goeker M."/>
        </authorList>
    </citation>
    <scope>NUCLEOTIDE SEQUENCE [LARGE SCALE GENOMIC DNA]</scope>
    <source>
        <strain evidence="6 7">ATCC BAA-1881</strain>
    </source>
</reference>
<comment type="caution">
    <text evidence="6">The sequence shown here is derived from an EMBL/GenBank/DDBJ whole genome shotgun (WGS) entry which is preliminary data.</text>
</comment>
<dbReference type="SUPFAM" id="SSF46689">
    <property type="entry name" value="Homeodomain-like"/>
    <property type="match status" value="1"/>
</dbReference>
<comment type="caution">
    <text evidence="4">Lacks conserved residue(s) required for the propagation of feature annotation.</text>
</comment>
<evidence type="ECO:0000256" key="4">
    <source>
        <dbReference type="PROSITE-ProRule" id="PRU00335"/>
    </source>
</evidence>
<dbReference type="PANTHER" id="PTHR30055:SF234">
    <property type="entry name" value="HTH-TYPE TRANSCRIPTIONAL REGULATOR BETI"/>
    <property type="match status" value="1"/>
</dbReference>
<keyword evidence="2 4" id="KW-0238">DNA-binding</keyword>
<protein>
    <submittedName>
        <fullName evidence="6">TetR family transcriptional regulator</fullName>
    </submittedName>
</protein>
<dbReference type="AlphaFoldDB" id="A0A326U6P4"/>
<keyword evidence="7" id="KW-1185">Reference proteome</keyword>
<dbReference type="InterPro" id="IPR001647">
    <property type="entry name" value="HTH_TetR"/>
</dbReference>
<organism evidence="6 7">
    <name type="scientific">Thermosporothrix hazakensis</name>
    <dbReference type="NCBI Taxonomy" id="644383"/>
    <lineage>
        <taxon>Bacteria</taxon>
        <taxon>Bacillati</taxon>
        <taxon>Chloroflexota</taxon>
        <taxon>Ktedonobacteria</taxon>
        <taxon>Ktedonobacterales</taxon>
        <taxon>Thermosporotrichaceae</taxon>
        <taxon>Thermosporothrix</taxon>
    </lineage>
</organism>
<gene>
    <name evidence="6" type="ORF">EI42_04095</name>
</gene>
<evidence type="ECO:0000313" key="6">
    <source>
        <dbReference type="EMBL" id="PZW26136.1"/>
    </source>
</evidence>
<keyword evidence="3" id="KW-0804">Transcription</keyword>
<evidence type="ECO:0000256" key="3">
    <source>
        <dbReference type="ARBA" id="ARBA00023163"/>
    </source>
</evidence>
<dbReference type="EMBL" id="QKUF01000016">
    <property type="protein sequence ID" value="PZW26136.1"/>
    <property type="molecule type" value="Genomic_DNA"/>
</dbReference>
<dbReference type="GO" id="GO:0003700">
    <property type="term" value="F:DNA-binding transcription factor activity"/>
    <property type="evidence" value="ECO:0007669"/>
    <property type="project" value="TreeGrafter"/>
</dbReference>
<evidence type="ECO:0000313" key="7">
    <source>
        <dbReference type="Proteomes" id="UP000248806"/>
    </source>
</evidence>
<evidence type="ECO:0000256" key="2">
    <source>
        <dbReference type="ARBA" id="ARBA00023125"/>
    </source>
</evidence>
<dbReference type="RefSeq" id="WP_111324435.1">
    <property type="nucleotide sequence ID" value="NZ_BIFX01000003.1"/>
</dbReference>
<dbReference type="Gene3D" id="1.10.357.10">
    <property type="entry name" value="Tetracycline Repressor, domain 2"/>
    <property type="match status" value="1"/>
</dbReference>
<dbReference type="PROSITE" id="PS50977">
    <property type="entry name" value="HTH_TETR_2"/>
    <property type="match status" value="1"/>
</dbReference>